<proteinExistence type="predicted"/>
<sequence>MFFTKHSLRFLPNERTFAKDSLFGAADGGGAVAILKGLCNYGRNMSIYARWGGKGKKEKKRKDTANNLAESNRSDKSPSGGHDFW</sequence>
<protein>
    <submittedName>
        <fullName evidence="2">Uncharacterized protein</fullName>
    </submittedName>
</protein>
<organism evidence="2 3">
    <name type="scientific">Xylaria bambusicola</name>
    <dbReference type="NCBI Taxonomy" id="326684"/>
    <lineage>
        <taxon>Eukaryota</taxon>
        <taxon>Fungi</taxon>
        <taxon>Dikarya</taxon>
        <taxon>Ascomycota</taxon>
        <taxon>Pezizomycotina</taxon>
        <taxon>Sordariomycetes</taxon>
        <taxon>Xylariomycetidae</taxon>
        <taxon>Xylariales</taxon>
        <taxon>Xylariaceae</taxon>
        <taxon>Xylaria</taxon>
    </lineage>
</organism>
<feature type="compositionally biased region" description="Basic residues" evidence="1">
    <location>
        <begin position="53"/>
        <end position="62"/>
    </location>
</feature>
<evidence type="ECO:0000313" key="3">
    <source>
        <dbReference type="Proteomes" id="UP001305414"/>
    </source>
</evidence>
<dbReference type="Proteomes" id="UP001305414">
    <property type="component" value="Unassembled WGS sequence"/>
</dbReference>
<name>A0AAN7ULQ0_9PEZI</name>
<evidence type="ECO:0000313" key="2">
    <source>
        <dbReference type="EMBL" id="KAK5628606.1"/>
    </source>
</evidence>
<evidence type="ECO:0000256" key="1">
    <source>
        <dbReference type="SAM" id="MobiDB-lite"/>
    </source>
</evidence>
<comment type="caution">
    <text evidence="2">The sequence shown here is derived from an EMBL/GenBank/DDBJ whole genome shotgun (WGS) entry which is preliminary data.</text>
</comment>
<dbReference type="AlphaFoldDB" id="A0AAN7ULQ0"/>
<feature type="region of interest" description="Disordered" evidence="1">
    <location>
        <begin position="52"/>
        <end position="85"/>
    </location>
</feature>
<accession>A0AAN7ULQ0</accession>
<dbReference type="EMBL" id="JAWHQM010000009">
    <property type="protein sequence ID" value="KAK5628606.1"/>
    <property type="molecule type" value="Genomic_DNA"/>
</dbReference>
<keyword evidence="3" id="KW-1185">Reference proteome</keyword>
<reference evidence="2 3" key="1">
    <citation type="submission" date="2023-10" db="EMBL/GenBank/DDBJ databases">
        <title>Draft genome sequence of Xylaria bambusicola isolate GMP-LS, the root and basal stem rot pathogen of sugarcane in Indonesia.</title>
        <authorList>
            <person name="Selvaraj P."/>
            <person name="Muralishankar V."/>
            <person name="Muruganantham S."/>
            <person name="Sp S."/>
            <person name="Haryani S."/>
            <person name="Lau K.J.X."/>
            <person name="Naqvi N.I."/>
        </authorList>
    </citation>
    <scope>NUCLEOTIDE SEQUENCE [LARGE SCALE GENOMIC DNA]</scope>
    <source>
        <strain evidence="2">GMP-LS</strain>
    </source>
</reference>
<gene>
    <name evidence="2" type="ORF">RRF57_004320</name>
</gene>